<evidence type="ECO:0000313" key="5">
    <source>
        <dbReference type="Proteomes" id="UP000317494"/>
    </source>
</evidence>
<evidence type="ECO:0000256" key="2">
    <source>
        <dbReference type="SAM" id="Phobius"/>
    </source>
</evidence>
<feature type="transmembrane region" description="Helical" evidence="2">
    <location>
        <begin position="38"/>
        <end position="61"/>
    </location>
</feature>
<evidence type="ECO:0000259" key="3">
    <source>
        <dbReference type="Pfam" id="PF14587"/>
    </source>
</evidence>
<dbReference type="AlphaFoldDB" id="A0A507CTE1"/>
<keyword evidence="2" id="KW-1133">Transmembrane helix</keyword>
<feature type="domain" description="Endo-beta-1,6-galactanase-like" evidence="3">
    <location>
        <begin position="139"/>
        <end position="446"/>
    </location>
</feature>
<organism evidence="4 5">
    <name type="scientific">Synchytrium endobioticum</name>
    <dbReference type="NCBI Taxonomy" id="286115"/>
    <lineage>
        <taxon>Eukaryota</taxon>
        <taxon>Fungi</taxon>
        <taxon>Fungi incertae sedis</taxon>
        <taxon>Chytridiomycota</taxon>
        <taxon>Chytridiomycota incertae sedis</taxon>
        <taxon>Chytridiomycetes</taxon>
        <taxon>Synchytriales</taxon>
        <taxon>Synchytriaceae</taxon>
        <taxon>Synchytrium</taxon>
    </lineage>
</organism>
<dbReference type="EMBL" id="QEAN01000232">
    <property type="protein sequence ID" value="TPX42442.1"/>
    <property type="molecule type" value="Genomic_DNA"/>
</dbReference>
<dbReference type="Gene3D" id="3.20.20.80">
    <property type="entry name" value="Glycosidases"/>
    <property type="match status" value="1"/>
</dbReference>
<dbReference type="SUPFAM" id="SSF51445">
    <property type="entry name" value="(Trans)glycosidases"/>
    <property type="match status" value="1"/>
</dbReference>
<dbReference type="PANTHER" id="PTHR42767:SF1">
    <property type="entry name" value="ENDO-BETA-1,6-GALACTANASE-LIKE DOMAIN-CONTAINING PROTEIN"/>
    <property type="match status" value="1"/>
</dbReference>
<proteinExistence type="predicted"/>
<reference evidence="4 5" key="1">
    <citation type="journal article" date="2019" name="Sci. Rep.">
        <title>Comparative genomics of chytrid fungi reveal insights into the obligate biotrophic and pathogenic lifestyle of Synchytrium endobioticum.</title>
        <authorList>
            <person name="van de Vossenberg B.T.L.H."/>
            <person name="Warris S."/>
            <person name="Nguyen H.D.T."/>
            <person name="van Gent-Pelzer M.P.E."/>
            <person name="Joly D.L."/>
            <person name="van de Geest H.C."/>
            <person name="Bonants P.J.M."/>
            <person name="Smith D.S."/>
            <person name="Levesque C.A."/>
            <person name="van der Lee T.A.J."/>
        </authorList>
    </citation>
    <scope>NUCLEOTIDE SEQUENCE [LARGE SCALE GENOMIC DNA]</scope>
    <source>
        <strain evidence="4 5">MB42</strain>
    </source>
</reference>
<dbReference type="InterPro" id="IPR017853">
    <property type="entry name" value="GH"/>
</dbReference>
<dbReference type="InterPro" id="IPR039743">
    <property type="entry name" value="6GAL/EXGAL"/>
</dbReference>
<dbReference type="VEuPathDB" id="FungiDB:SeMB42_g05124"/>
<name>A0A507CTE1_9FUNG</name>
<keyword evidence="2" id="KW-0812">Transmembrane</keyword>
<feature type="region of interest" description="Disordered" evidence="1">
    <location>
        <begin position="1"/>
        <end position="25"/>
    </location>
</feature>
<dbReference type="GO" id="GO:0004553">
    <property type="term" value="F:hydrolase activity, hydrolyzing O-glycosyl compounds"/>
    <property type="evidence" value="ECO:0007669"/>
    <property type="project" value="InterPro"/>
</dbReference>
<evidence type="ECO:0000313" key="4">
    <source>
        <dbReference type="EMBL" id="TPX42442.1"/>
    </source>
</evidence>
<dbReference type="PANTHER" id="PTHR42767">
    <property type="entry name" value="ENDO-BETA-1,6-GALACTANASE"/>
    <property type="match status" value="1"/>
</dbReference>
<dbReference type="Proteomes" id="UP000317494">
    <property type="component" value="Unassembled WGS sequence"/>
</dbReference>
<keyword evidence="2" id="KW-0472">Membrane</keyword>
<protein>
    <recommendedName>
        <fullName evidence="3">Endo-beta-1,6-galactanase-like domain-containing protein</fullName>
    </recommendedName>
</protein>
<comment type="caution">
    <text evidence="4">The sequence shown here is derived from an EMBL/GenBank/DDBJ whole genome shotgun (WGS) entry which is preliminary data.</text>
</comment>
<dbReference type="InterPro" id="IPR039514">
    <property type="entry name" value="6GAL-like"/>
</dbReference>
<sequence>MMTPTEKPPCWGRPSSSPTRHAQHVADAVPRPSYKRRLVWAILIAVVVVLAALSVAFAAFYRAGRFPKSSAIQDNLQAHNAADTIASAKTTIIAPSSTTSLALPQNASIVLSTATAKTYTANLAAASDNLVNGSDWLGFGTSLSWWAQWMGNHFYGTADFTNLMDAFFDVNTGLGLSVARFNLGATVNPPSTYSPYVIMPAAKNSSNAPFDFDVDKGQRYVLLEAIKRGVSTTELFINSPPEWMTISGVSCGNYGHGNNLNASKYQDYANYVVDTLLYYNNTVGVEFGSVTVFSEPTSNWWGPPDWCNQEGFHQDIGTLAPILRTLSHTIQSAGLSTIIAGTDEVSYDVAQSVLTSMSSSDLSTFQRINIHGYYDPAPSVRKSFATTARSVGKKVWQSELGTAGTGMQPVQYGIRQLGAIGLARNIIADVYFIGVTAWCYWQVMDQGDWGLYYCQYLSPGVCNRSKQYYVMMQFSKWLRPGMDIINVPQNDDPNVLLARSRSTNRLVVVAINQKSSAATYAINVSLYAVGLNGSSSSNSIVMGVFRTSNNENHDSVVSDTSNFGYGTNGVVYLGNCPGNSVTTLVLDGLTWQAGV</sequence>
<dbReference type="Pfam" id="PF14587">
    <property type="entry name" value="Glyco_hydr_30_2"/>
    <property type="match status" value="1"/>
</dbReference>
<dbReference type="STRING" id="286115.A0A507CTE1"/>
<gene>
    <name evidence="4" type="ORF">SeMB42_g05124</name>
</gene>
<accession>A0A507CTE1</accession>
<keyword evidence="5" id="KW-1185">Reference proteome</keyword>
<evidence type="ECO:0000256" key="1">
    <source>
        <dbReference type="SAM" id="MobiDB-lite"/>
    </source>
</evidence>